<feature type="compositionally biased region" description="Low complexity" evidence="1">
    <location>
        <begin position="32"/>
        <end position="55"/>
    </location>
</feature>
<sequence length="93" mass="9851">MAARGTGEAAGARIPARTVRREPTGHSRQPRPSMSRVASSVESAAAEARAAPRGGAVALGETVERRGRMRSTHLSASTISGFFWRWSLANACM</sequence>
<reference evidence="2" key="1">
    <citation type="submission" date="2014-09" db="EMBL/GenBank/DDBJ databases">
        <authorList>
            <person name="Magalhaes I.L.F."/>
            <person name="Oliveira U."/>
            <person name="Santos F.R."/>
            <person name="Vidigal T.H.D.A."/>
            <person name="Brescovit A.D."/>
            <person name="Santos A.J."/>
        </authorList>
    </citation>
    <scope>NUCLEOTIDE SEQUENCE</scope>
    <source>
        <tissue evidence="2">Shoot tissue taken approximately 20 cm above the soil surface</tissue>
    </source>
</reference>
<proteinExistence type="predicted"/>
<feature type="region of interest" description="Disordered" evidence="1">
    <location>
        <begin position="1"/>
        <end position="55"/>
    </location>
</feature>
<dbReference type="EMBL" id="GBRH01273031">
    <property type="protein sequence ID" value="JAD24864.1"/>
    <property type="molecule type" value="Transcribed_RNA"/>
</dbReference>
<accession>A0A0A8YFB2</accession>
<organism evidence="2">
    <name type="scientific">Arundo donax</name>
    <name type="common">Giant reed</name>
    <name type="synonym">Donax arundinaceus</name>
    <dbReference type="NCBI Taxonomy" id="35708"/>
    <lineage>
        <taxon>Eukaryota</taxon>
        <taxon>Viridiplantae</taxon>
        <taxon>Streptophyta</taxon>
        <taxon>Embryophyta</taxon>
        <taxon>Tracheophyta</taxon>
        <taxon>Spermatophyta</taxon>
        <taxon>Magnoliopsida</taxon>
        <taxon>Liliopsida</taxon>
        <taxon>Poales</taxon>
        <taxon>Poaceae</taxon>
        <taxon>PACMAD clade</taxon>
        <taxon>Arundinoideae</taxon>
        <taxon>Arundineae</taxon>
        <taxon>Arundo</taxon>
    </lineage>
</organism>
<feature type="compositionally biased region" description="Low complexity" evidence="1">
    <location>
        <begin position="1"/>
        <end position="13"/>
    </location>
</feature>
<dbReference type="AlphaFoldDB" id="A0A0A8YFB2"/>
<name>A0A0A8YFB2_ARUDO</name>
<evidence type="ECO:0000313" key="2">
    <source>
        <dbReference type="EMBL" id="JAD24864.1"/>
    </source>
</evidence>
<protein>
    <submittedName>
        <fullName evidence="2">Uncharacterized protein</fullName>
    </submittedName>
</protein>
<evidence type="ECO:0000256" key="1">
    <source>
        <dbReference type="SAM" id="MobiDB-lite"/>
    </source>
</evidence>
<reference evidence="2" key="2">
    <citation type="journal article" date="2015" name="Data Brief">
        <title>Shoot transcriptome of the giant reed, Arundo donax.</title>
        <authorList>
            <person name="Barrero R.A."/>
            <person name="Guerrero F.D."/>
            <person name="Moolhuijzen P."/>
            <person name="Goolsby J.A."/>
            <person name="Tidwell J."/>
            <person name="Bellgard S.E."/>
            <person name="Bellgard M.I."/>
        </authorList>
    </citation>
    <scope>NUCLEOTIDE SEQUENCE</scope>
    <source>
        <tissue evidence="2">Shoot tissue taken approximately 20 cm above the soil surface</tissue>
    </source>
</reference>